<accession>A0ABV9DMM1</accession>
<keyword evidence="1" id="KW-0812">Transmembrane</keyword>
<dbReference type="RefSeq" id="WP_390298187.1">
    <property type="nucleotide sequence ID" value="NZ_JBHSFU010000010.1"/>
</dbReference>
<feature type="transmembrane region" description="Helical" evidence="1">
    <location>
        <begin position="6"/>
        <end position="26"/>
    </location>
</feature>
<dbReference type="PANTHER" id="PTHR40070">
    <property type="entry name" value="UPF0478 PROTEIN YTXG"/>
    <property type="match status" value="1"/>
</dbReference>
<keyword evidence="1" id="KW-0472">Membrane</keyword>
<keyword evidence="3" id="KW-1185">Reference proteome</keyword>
<dbReference type="Proteomes" id="UP001595989">
    <property type="component" value="Unassembled WGS sequence"/>
</dbReference>
<reference evidence="3" key="1">
    <citation type="journal article" date="2019" name="Int. J. Syst. Evol. Microbiol.">
        <title>The Global Catalogue of Microorganisms (GCM) 10K type strain sequencing project: providing services to taxonomists for standard genome sequencing and annotation.</title>
        <authorList>
            <consortium name="The Broad Institute Genomics Platform"/>
            <consortium name="The Broad Institute Genome Sequencing Center for Infectious Disease"/>
            <person name="Wu L."/>
            <person name="Ma J."/>
        </authorList>
    </citation>
    <scope>NUCLEOTIDE SEQUENCE [LARGE SCALE GENOMIC DNA]</scope>
    <source>
        <strain evidence="3">CGMCC 4.7426</strain>
    </source>
</reference>
<name>A0ABV9DMM1_9BACI</name>
<dbReference type="EMBL" id="JBHSFU010000010">
    <property type="protein sequence ID" value="MFC4559632.1"/>
    <property type="molecule type" value="Genomic_DNA"/>
</dbReference>
<organism evidence="2 3">
    <name type="scientific">Virgibacillus kekensis</name>
    <dbReference type="NCBI Taxonomy" id="202261"/>
    <lineage>
        <taxon>Bacteria</taxon>
        <taxon>Bacillati</taxon>
        <taxon>Bacillota</taxon>
        <taxon>Bacilli</taxon>
        <taxon>Bacillales</taxon>
        <taxon>Bacillaceae</taxon>
        <taxon>Virgibacillus</taxon>
    </lineage>
</organism>
<dbReference type="InterPro" id="IPR009293">
    <property type="entry name" value="UPF0478"/>
</dbReference>
<comment type="caution">
    <text evidence="2">The sequence shown here is derived from an EMBL/GenBank/DDBJ whole genome shotgun (WGS) entry which is preliminary data.</text>
</comment>
<dbReference type="PANTHER" id="PTHR40070:SF1">
    <property type="entry name" value="UPF0478 PROTEIN YTXG"/>
    <property type="match status" value="1"/>
</dbReference>
<sequence>MELVYVGVLLCALAFALVVIYASLVLNRVASTMQTLGTTLNDMEKKMQQLTPELQNTVKETKKIVDDFEDKISATDGFFDALHNIGISVNSSNRILNQQAKKLPEYTSKQSLDRLSEGIKWGDAGYQLYKKWKNRNNHEIVVRDENLPTKK</sequence>
<gene>
    <name evidence="2" type="ORF">ACFO3D_15695</name>
</gene>
<evidence type="ECO:0000313" key="2">
    <source>
        <dbReference type="EMBL" id="MFC4559632.1"/>
    </source>
</evidence>
<protein>
    <submittedName>
        <fullName evidence="2">DUF948 domain-containing protein</fullName>
    </submittedName>
</protein>
<keyword evidence="1" id="KW-1133">Transmembrane helix</keyword>
<proteinExistence type="predicted"/>
<dbReference type="Pfam" id="PF06103">
    <property type="entry name" value="DUF948"/>
    <property type="match status" value="1"/>
</dbReference>
<evidence type="ECO:0000313" key="3">
    <source>
        <dbReference type="Proteomes" id="UP001595989"/>
    </source>
</evidence>
<evidence type="ECO:0000256" key="1">
    <source>
        <dbReference type="SAM" id="Phobius"/>
    </source>
</evidence>